<accession>A0A290QLT9</accession>
<sequence length="209" mass="22428">MIVVGFGLFAKFGGHYWKEAITGLPVPVLLLCLVVLPLTGFPVSLMLVAVGARFGFWQGLAAAAAAIPIHLALSYPLSGLFRRPITAMVTKAGWSLPKLDRETAWPFTTWLAFVPGVSYTLKNYTPPLAGVPFRIYFLAFYPVHLCTAVLGLLIGGATMHFSWLLAVGIVTYGIAIGILTKVLANRLRAKGAWVSDSSADGMQAKFAST</sequence>
<evidence type="ECO:0000256" key="1">
    <source>
        <dbReference type="SAM" id="Phobius"/>
    </source>
</evidence>
<keyword evidence="1" id="KW-0812">Transmembrane</keyword>
<reference evidence="2 3" key="1">
    <citation type="submission" date="2017-09" db="EMBL/GenBank/DDBJ databases">
        <title>Complete genome sequence of Verrucomicrobial strain HZ-65, isolated from freshwater.</title>
        <authorList>
            <person name="Choi A."/>
        </authorList>
    </citation>
    <scope>NUCLEOTIDE SEQUENCE [LARGE SCALE GENOMIC DNA]</scope>
    <source>
        <strain evidence="2 3">HZ-65</strain>
    </source>
</reference>
<proteinExistence type="predicted"/>
<evidence type="ECO:0000313" key="3">
    <source>
        <dbReference type="Proteomes" id="UP000217265"/>
    </source>
</evidence>
<dbReference type="AlphaFoldDB" id="A0A290QLT9"/>
<feature type="transmembrane region" description="Helical" evidence="1">
    <location>
        <begin position="160"/>
        <end position="180"/>
    </location>
</feature>
<dbReference type="EMBL" id="CP023344">
    <property type="protein sequence ID" value="ATC65471.1"/>
    <property type="molecule type" value="Genomic_DNA"/>
</dbReference>
<feature type="transmembrane region" description="Helical" evidence="1">
    <location>
        <begin position="54"/>
        <end position="73"/>
    </location>
</feature>
<dbReference type="Proteomes" id="UP000217265">
    <property type="component" value="Chromosome"/>
</dbReference>
<feature type="transmembrane region" description="Helical" evidence="1">
    <location>
        <begin position="26"/>
        <end position="47"/>
    </location>
</feature>
<keyword evidence="1" id="KW-0472">Membrane</keyword>
<evidence type="ECO:0000313" key="2">
    <source>
        <dbReference type="EMBL" id="ATC65471.1"/>
    </source>
</evidence>
<gene>
    <name evidence="2" type="ORF">CMV30_16810</name>
</gene>
<keyword evidence="3" id="KW-1185">Reference proteome</keyword>
<feature type="transmembrane region" description="Helical" evidence="1">
    <location>
        <begin position="133"/>
        <end position="154"/>
    </location>
</feature>
<keyword evidence="1" id="KW-1133">Transmembrane helix</keyword>
<name>A0A290QLT9_9BACT</name>
<protein>
    <recommendedName>
        <fullName evidence="4">TVP38/TMEM64 family membrane protein</fullName>
    </recommendedName>
</protein>
<dbReference type="KEGG" id="vbh:CMV30_16810"/>
<evidence type="ECO:0008006" key="4">
    <source>
        <dbReference type="Google" id="ProtNLM"/>
    </source>
</evidence>
<organism evidence="2 3">
    <name type="scientific">Nibricoccus aquaticus</name>
    <dbReference type="NCBI Taxonomy" id="2576891"/>
    <lineage>
        <taxon>Bacteria</taxon>
        <taxon>Pseudomonadati</taxon>
        <taxon>Verrucomicrobiota</taxon>
        <taxon>Opitutia</taxon>
        <taxon>Opitutales</taxon>
        <taxon>Opitutaceae</taxon>
        <taxon>Nibricoccus</taxon>
    </lineage>
</organism>